<dbReference type="EMBL" id="LAZR01002668">
    <property type="protein sequence ID" value="KKN27085.1"/>
    <property type="molecule type" value="Genomic_DNA"/>
</dbReference>
<dbReference type="AlphaFoldDB" id="A0A0F9P5E8"/>
<evidence type="ECO:0000259" key="1">
    <source>
        <dbReference type="Pfam" id="PF13482"/>
    </source>
</evidence>
<reference evidence="2" key="1">
    <citation type="journal article" date="2015" name="Nature">
        <title>Complex archaea that bridge the gap between prokaryotes and eukaryotes.</title>
        <authorList>
            <person name="Spang A."/>
            <person name="Saw J.H."/>
            <person name="Jorgensen S.L."/>
            <person name="Zaremba-Niedzwiedzka K."/>
            <person name="Martijn J."/>
            <person name="Lind A.E."/>
            <person name="van Eijk R."/>
            <person name="Schleper C."/>
            <person name="Guy L."/>
            <person name="Ettema T.J."/>
        </authorList>
    </citation>
    <scope>NUCLEOTIDE SEQUENCE</scope>
</reference>
<dbReference type="SUPFAM" id="SSF53098">
    <property type="entry name" value="Ribonuclease H-like"/>
    <property type="match status" value="1"/>
</dbReference>
<proteinExistence type="predicted"/>
<dbReference type="GO" id="GO:0003676">
    <property type="term" value="F:nucleic acid binding"/>
    <property type="evidence" value="ECO:0007669"/>
    <property type="project" value="InterPro"/>
</dbReference>
<dbReference type="Gene3D" id="3.30.420.10">
    <property type="entry name" value="Ribonuclease H-like superfamily/Ribonuclease H"/>
    <property type="match status" value="1"/>
</dbReference>
<evidence type="ECO:0000313" key="2">
    <source>
        <dbReference type="EMBL" id="KKN27085.1"/>
    </source>
</evidence>
<dbReference type="InterPro" id="IPR038720">
    <property type="entry name" value="YprB_RNase_H-like_dom"/>
</dbReference>
<protein>
    <recommendedName>
        <fullName evidence="1">YprB ribonuclease H-like domain-containing protein</fullName>
    </recommendedName>
</protein>
<organism evidence="2">
    <name type="scientific">marine sediment metagenome</name>
    <dbReference type="NCBI Taxonomy" id="412755"/>
    <lineage>
        <taxon>unclassified sequences</taxon>
        <taxon>metagenomes</taxon>
        <taxon>ecological metagenomes</taxon>
    </lineage>
</organism>
<feature type="domain" description="YprB ribonuclease H-like" evidence="1">
    <location>
        <begin position="113"/>
        <end position="231"/>
    </location>
</feature>
<dbReference type="InterPro" id="IPR036397">
    <property type="entry name" value="RNaseH_sf"/>
</dbReference>
<sequence length="305" mass="34876">MDTNKTAKAQAYFEENPYAPTSDAVTLFGCGKRTARRAKQRAVEGSGDHPPRVLLLDIETSPMEVLVWGLYKQRISIDNIVKEWACLCWAAKWLFDDKIMSDVVSTQDAINRKDGAVMRSIWKLIDQADIIIGHNVRKFDARKLNARFIVNALPPPMPYQVIDTLQVSQRHFAFSSHKQAYLAKFFNLTHKIETNFGLWRRCITGDKTALNEMLRYNQGDVRTLEELYVMLRPWIKSHPNMGLYVDSDSEVCPNCGGSELNWKGSYYTPAGKYRSFRCRCGAIGRSRLSGLDKEQRKNLTISIAR</sequence>
<name>A0A0F9P5E8_9ZZZZ</name>
<gene>
    <name evidence="2" type="ORF">LCGC14_0868080</name>
</gene>
<dbReference type="Pfam" id="PF13482">
    <property type="entry name" value="RNase_H_2"/>
    <property type="match status" value="1"/>
</dbReference>
<comment type="caution">
    <text evidence="2">The sequence shown here is derived from an EMBL/GenBank/DDBJ whole genome shotgun (WGS) entry which is preliminary data.</text>
</comment>
<accession>A0A0F9P5E8</accession>
<dbReference type="InterPro" id="IPR012337">
    <property type="entry name" value="RNaseH-like_sf"/>
</dbReference>